<accession>A0A1F4Y4I6</accession>
<dbReference type="InterPro" id="IPR038379">
    <property type="entry name" value="SecE_sf"/>
</dbReference>
<evidence type="ECO:0000256" key="2">
    <source>
        <dbReference type="ARBA" id="ARBA00022448"/>
    </source>
</evidence>
<feature type="transmembrane region" description="Helical" evidence="9">
    <location>
        <begin position="23"/>
        <end position="43"/>
    </location>
</feature>
<sequence length="56" mass="6514">MFNYFKDVRAEMRHVSWPTRRQAVIYTFVVVAVSLATAVYLGLLDYVFSSVIKQII</sequence>
<evidence type="ECO:0000256" key="6">
    <source>
        <dbReference type="ARBA" id="ARBA00022989"/>
    </source>
</evidence>
<evidence type="ECO:0000313" key="11">
    <source>
        <dbReference type="Proteomes" id="UP000176568"/>
    </source>
</evidence>
<dbReference type="GO" id="GO:0009306">
    <property type="term" value="P:protein secretion"/>
    <property type="evidence" value="ECO:0007669"/>
    <property type="project" value="UniProtKB-UniRule"/>
</dbReference>
<name>A0A1F4Y4I6_9BACT</name>
<comment type="subunit">
    <text evidence="9">Component of the Sec protein translocase complex. Heterotrimer consisting of SecY, SecE and SecG subunits. The heterotrimers can form oligomers, although 1 heterotrimer is thought to be able to translocate proteins. Interacts with the ribosome. Interacts with SecDF, and other proteins may be involved. Interacts with SecA.</text>
</comment>
<dbReference type="PANTHER" id="PTHR33910">
    <property type="entry name" value="PROTEIN TRANSLOCASE SUBUNIT SECE"/>
    <property type="match status" value="1"/>
</dbReference>
<dbReference type="GO" id="GO:0005886">
    <property type="term" value="C:plasma membrane"/>
    <property type="evidence" value="ECO:0007669"/>
    <property type="project" value="UniProtKB-SubCell"/>
</dbReference>
<dbReference type="Proteomes" id="UP000176568">
    <property type="component" value="Unassembled WGS sequence"/>
</dbReference>
<dbReference type="AlphaFoldDB" id="A0A1F4Y4I6"/>
<comment type="function">
    <text evidence="9">Essential subunit of the Sec protein translocation channel SecYEG. Clamps together the 2 halves of SecY. May contact the channel plug during translocation.</text>
</comment>
<keyword evidence="8 9" id="KW-0472">Membrane</keyword>
<evidence type="ECO:0000256" key="8">
    <source>
        <dbReference type="ARBA" id="ARBA00023136"/>
    </source>
</evidence>
<evidence type="ECO:0000256" key="4">
    <source>
        <dbReference type="ARBA" id="ARBA00022692"/>
    </source>
</evidence>
<dbReference type="GO" id="GO:0065002">
    <property type="term" value="P:intracellular protein transmembrane transport"/>
    <property type="evidence" value="ECO:0007669"/>
    <property type="project" value="UniProtKB-UniRule"/>
</dbReference>
<dbReference type="HAMAP" id="MF_00422">
    <property type="entry name" value="SecE"/>
    <property type="match status" value="1"/>
</dbReference>
<dbReference type="EMBL" id="MEXB01000004">
    <property type="protein sequence ID" value="OGC88784.1"/>
    <property type="molecule type" value="Genomic_DNA"/>
</dbReference>
<keyword evidence="6 9" id="KW-1133">Transmembrane helix</keyword>
<comment type="caution">
    <text evidence="10">The sequence shown here is derived from an EMBL/GenBank/DDBJ whole genome shotgun (WGS) entry which is preliminary data.</text>
</comment>
<keyword evidence="2 9" id="KW-0813">Transport</keyword>
<protein>
    <recommendedName>
        <fullName evidence="9">Protein translocase subunit SecE</fullName>
    </recommendedName>
</protein>
<proteinExistence type="inferred from homology"/>
<comment type="subcellular location">
    <subcellularLocation>
        <location evidence="9">Cell membrane</location>
        <topology evidence="9">Single-pass membrane protein</topology>
    </subcellularLocation>
    <subcellularLocation>
        <location evidence="1">Membrane</location>
    </subcellularLocation>
</comment>
<evidence type="ECO:0000313" key="10">
    <source>
        <dbReference type="EMBL" id="OGC88784.1"/>
    </source>
</evidence>
<gene>
    <name evidence="9" type="primary">secE</name>
    <name evidence="10" type="ORF">A2419_03470</name>
</gene>
<dbReference type="GO" id="GO:0006605">
    <property type="term" value="P:protein targeting"/>
    <property type="evidence" value="ECO:0007669"/>
    <property type="project" value="UniProtKB-UniRule"/>
</dbReference>
<evidence type="ECO:0000256" key="9">
    <source>
        <dbReference type="HAMAP-Rule" id="MF_00422"/>
    </source>
</evidence>
<evidence type="ECO:0000256" key="1">
    <source>
        <dbReference type="ARBA" id="ARBA00004370"/>
    </source>
</evidence>
<dbReference type="InterPro" id="IPR005807">
    <property type="entry name" value="SecE_bac"/>
</dbReference>
<keyword evidence="4 9" id="KW-0812">Transmembrane</keyword>
<reference evidence="10 11" key="1">
    <citation type="journal article" date="2016" name="Nat. Commun.">
        <title>Thousands of microbial genomes shed light on interconnected biogeochemical processes in an aquifer system.</title>
        <authorList>
            <person name="Anantharaman K."/>
            <person name="Brown C.T."/>
            <person name="Hug L.A."/>
            <person name="Sharon I."/>
            <person name="Castelle C.J."/>
            <person name="Probst A.J."/>
            <person name="Thomas B.C."/>
            <person name="Singh A."/>
            <person name="Wilkins M.J."/>
            <person name="Karaoz U."/>
            <person name="Brodie E.L."/>
            <person name="Williams K.H."/>
            <person name="Hubbard S.S."/>
            <person name="Banfield J.F."/>
        </authorList>
    </citation>
    <scope>NUCLEOTIDE SEQUENCE [LARGE SCALE GENOMIC DNA]</scope>
</reference>
<comment type="similarity">
    <text evidence="9">Belongs to the SecE/SEC61-gamma family.</text>
</comment>
<dbReference type="Pfam" id="PF00584">
    <property type="entry name" value="SecE"/>
    <property type="match status" value="1"/>
</dbReference>
<evidence type="ECO:0000256" key="7">
    <source>
        <dbReference type="ARBA" id="ARBA00023010"/>
    </source>
</evidence>
<evidence type="ECO:0000256" key="5">
    <source>
        <dbReference type="ARBA" id="ARBA00022927"/>
    </source>
</evidence>
<dbReference type="NCBIfam" id="TIGR00964">
    <property type="entry name" value="secE_bact"/>
    <property type="match status" value="1"/>
</dbReference>
<dbReference type="STRING" id="1797247.A2419_03470"/>
<dbReference type="GO" id="GO:0043952">
    <property type="term" value="P:protein transport by the Sec complex"/>
    <property type="evidence" value="ECO:0007669"/>
    <property type="project" value="UniProtKB-UniRule"/>
</dbReference>
<organism evidence="10 11">
    <name type="scientific">Candidatus Adlerbacteria bacterium RIFOXYC1_FULL_48_26</name>
    <dbReference type="NCBI Taxonomy" id="1797247"/>
    <lineage>
        <taxon>Bacteria</taxon>
        <taxon>Candidatus Adleribacteriota</taxon>
    </lineage>
</organism>
<keyword evidence="7 9" id="KW-0811">Translocation</keyword>
<dbReference type="Gene3D" id="1.20.5.1030">
    <property type="entry name" value="Preprotein translocase secy subunit"/>
    <property type="match status" value="1"/>
</dbReference>
<keyword evidence="3 9" id="KW-1003">Cell membrane</keyword>
<dbReference type="InterPro" id="IPR001901">
    <property type="entry name" value="Translocase_SecE/Sec61-g"/>
</dbReference>
<evidence type="ECO:0000256" key="3">
    <source>
        <dbReference type="ARBA" id="ARBA00022475"/>
    </source>
</evidence>
<dbReference type="GO" id="GO:0008320">
    <property type="term" value="F:protein transmembrane transporter activity"/>
    <property type="evidence" value="ECO:0007669"/>
    <property type="project" value="UniProtKB-UniRule"/>
</dbReference>
<keyword evidence="5 9" id="KW-0653">Protein transport</keyword>
<dbReference type="PANTHER" id="PTHR33910:SF1">
    <property type="entry name" value="PROTEIN TRANSLOCASE SUBUNIT SECE"/>
    <property type="match status" value="1"/>
</dbReference>